<reference evidence="2" key="1">
    <citation type="journal article" date="2021" name="IMA Fungus">
        <title>Genomic characterization of three marine fungi, including Emericellopsis atlantica sp. nov. with signatures of a generalist lifestyle and marine biomass degradation.</title>
        <authorList>
            <person name="Hagestad O.C."/>
            <person name="Hou L."/>
            <person name="Andersen J.H."/>
            <person name="Hansen E.H."/>
            <person name="Altermark B."/>
            <person name="Li C."/>
            <person name="Kuhnert E."/>
            <person name="Cox R.J."/>
            <person name="Crous P.W."/>
            <person name="Spatafora J.W."/>
            <person name="Lail K."/>
            <person name="Amirebrahimi M."/>
            <person name="Lipzen A."/>
            <person name="Pangilinan J."/>
            <person name="Andreopoulos W."/>
            <person name="Hayes R.D."/>
            <person name="Ng V."/>
            <person name="Grigoriev I.V."/>
            <person name="Jackson S.A."/>
            <person name="Sutton T.D.S."/>
            <person name="Dobson A.D.W."/>
            <person name="Rama T."/>
        </authorList>
    </citation>
    <scope>NUCLEOTIDE SEQUENCE</scope>
    <source>
        <strain evidence="2">TS7</strain>
    </source>
</reference>
<comment type="caution">
    <text evidence="2">The sequence shown here is derived from an EMBL/GenBank/DDBJ whole genome shotgun (WGS) entry which is preliminary data.</text>
</comment>
<proteinExistence type="predicted"/>
<protein>
    <submittedName>
        <fullName evidence="2">Uncharacterized protein</fullName>
    </submittedName>
</protein>
<dbReference type="EMBL" id="MU251245">
    <property type="protein sequence ID" value="KAG9257377.1"/>
    <property type="molecule type" value="Genomic_DNA"/>
</dbReference>
<dbReference type="Proteomes" id="UP000887229">
    <property type="component" value="Unassembled WGS sequence"/>
</dbReference>
<keyword evidence="3" id="KW-1185">Reference proteome</keyword>
<evidence type="ECO:0000256" key="1">
    <source>
        <dbReference type="SAM" id="MobiDB-lite"/>
    </source>
</evidence>
<dbReference type="RefSeq" id="XP_046121301.1">
    <property type="nucleotide sequence ID" value="XM_046259446.1"/>
</dbReference>
<accession>A0A9P7ZT78</accession>
<feature type="region of interest" description="Disordered" evidence="1">
    <location>
        <begin position="120"/>
        <end position="140"/>
    </location>
</feature>
<evidence type="ECO:0000313" key="3">
    <source>
        <dbReference type="Proteomes" id="UP000887229"/>
    </source>
</evidence>
<dbReference type="InterPro" id="IPR015947">
    <property type="entry name" value="PUA-like_sf"/>
</dbReference>
<name>A0A9P7ZT78_9HYPO</name>
<dbReference type="SUPFAM" id="SSF88697">
    <property type="entry name" value="PUA domain-like"/>
    <property type="match status" value="1"/>
</dbReference>
<organism evidence="2 3">
    <name type="scientific">Emericellopsis atlantica</name>
    <dbReference type="NCBI Taxonomy" id="2614577"/>
    <lineage>
        <taxon>Eukaryota</taxon>
        <taxon>Fungi</taxon>
        <taxon>Dikarya</taxon>
        <taxon>Ascomycota</taxon>
        <taxon>Pezizomycotina</taxon>
        <taxon>Sordariomycetes</taxon>
        <taxon>Hypocreomycetidae</taxon>
        <taxon>Hypocreales</taxon>
        <taxon>Bionectriaceae</taxon>
        <taxon>Emericellopsis</taxon>
    </lineage>
</organism>
<dbReference type="GeneID" id="70290349"/>
<dbReference type="OrthoDB" id="2149705at2759"/>
<dbReference type="AlphaFoldDB" id="A0A9P7ZT78"/>
<sequence>MSTTKAVVVTIKSRKQSQSSTQTIHHQQILLNMATKHDIFMSIKPAHMENIASGLKNHEYRKYKLPDEVRRIWFYTTAPTSAVCYIAEVSCAKEPGEVPENGGIGNADFNADRYEIADQRKIETKPSSAIHEGTQKTRPS</sequence>
<gene>
    <name evidence="2" type="ORF">F5Z01DRAFT_384352</name>
</gene>
<evidence type="ECO:0000313" key="2">
    <source>
        <dbReference type="EMBL" id="KAG9257377.1"/>
    </source>
</evidence>